<reference evidence="1" key="1">
    <citation type="submission" date="2018-11" db="EMBL/GenBank/DDBJ databases">
        <authorList>
            <person name="Alioto T."/>
            <person name="Alioto T."/>
        </authorList>
    </citation>
    <scope>NUCLEOTIDE SEQUENCE</scope>
</reference>
<comment type="caution">
    <text evidence="1">The sequence shown here is derived from an EMBL/GenBank/DDBJ whole genome shotgun (WGS) entry which is preliminary data.</text>
</comment>
<evidence type="ECO:0000313" key="2">
    <source>
        <dbReference type="Proteomes" id="UP000596742"/>
    </source>
</evidence>
<dbReference type="Proteomes" id="UP000596742">
    <property type="component" value="Unassembled WGS sequence"/>
</dbReference>
<keyword evidence="2" id="KW-1185">Reference proteome</keyword>
<dbReference type="OrthoDB" id="6159499at2759"/>
<sequence length="130" mass="14816">EARLYEPDGTIQRQICDGSYKSKIDKEPTNNLLAGVKEQFIEEFGENEKFVLVMFSNFIPCTAPGHKCSELLAEYATRYNEQILIGYNVVNHDTDENLSLRLTTKSDNAYCINPNDLHLELKGRKNGNKN</sequence>
<name>A0A8B6BNB4_MYTGA</name>
<dbReference type="EMBL" id="UYJE01000363">
    <property type="protein sequence ID" value="VDH92687.1"/>
    <property type="molecule type" value="Genomic_DNA"/>
</dbReference>
<proteinExistence type="predicted"/>
<organism evidence="1 2">
    <name type="scientific">Mytilus galloprovincialis</name>
    <name type="common">Mediterranean mussel</name>
    <dbReference type="NCBI Taxonomy" id="29158"/>
    <lineage>
        <taxon>Eukaryota</taxon>
        <taxon>Metazoa</taxon>
        <taxon>Spiralia</taxon>
        <taxon>Lophotrochozoa</taxon>
        <taxon>Mollusca</taxon>
        <taxon>Bivalvia</taxon>
        <taxon>Autobranchia</taxon>
        <taxon>Pteriomorphia</taxon>
        <taxon>Mytilida</taxon>
        <taxon>Mytiloidea</taxon>
        <taxon>Mytilidae</taxon>
        <taxon>Mytilinae</taxon>
        <taxon>Mytilus</taxon>
    </lineage>
</organism>
<gene>
    <name evidence="1" type="ORF">MGAL_10B063372</name>
</gene>
<protein>
    <submittedName>
        <fullName evidence="1">Uncharacterized protein</fullName>
    </submittedName>
</protein>
<dbReference type="AlphaFoldDB" id="A0A8B6BNB4"/>
<feature type="non-terminal residue" evidence="1">
    <location>
        <position position="1"/>
    </location>
</feature>
<accession>A0A8B6BNB4</accession>
<evidence type="ECO:0000313" key="1">
    <source>
        <dbReference type="EMBL" id="VDH92687.1"/>
    </source>
</evidence>